<feature type="transmembrane region" description="Helical" evidence="1">
    <location>
        <begin position="115"/>
        <end position="137"/>
    </location>
</feature>
<feature type="transmembrane region" description="Helical" evidence="1">
    <location>
        <begin position="17"/>
        <end position="41"/>
    </location>
</feature>
<evidence type="ECO:0000313" key="2">
    <source>
        <dbReference type="EMBL" id="ATC64869.1"/>
    </source>
</evidence>
<accession>A0A290Q895</accession>
<protein>
    <submittedName>
        <fullName evidence="2">Uncharacterized protein</fullName>
    </submittedName>
</protein>
<evidence type="ECO:0000256" key="1">
    <source>
        <dbReference type="SAM" id="Phobius"/>
    </source>
</evidence>
<dbReference type="AlphaFoldDB" id="A0A290Q895"/>
<dbReference type="EMBL" id="CP023344">
    <property type="protein sequence ID" value="ATC64869.1"/>
    <property type="molecule type" value="Genomic_DNA"/>
</dbReference>
<keyword evidence="1" id="KW-1133">Transmembrane helix</keyword>
<dbReference type="KEGG" id="vbh:CMV30_13325"/>
<sequence length="167" mass="18145">MHLWKIQNGIPSLADNILVAAGLSLGVGAFVLSLNCALEFFEARGFNYLGYFAVFSVFGVLGGLGLWLFMRNEKLLRAEVIVPRRVFGFGTATVLIMITTALISDLFQSDLATTGLVVIGFYTIAYSVIVQCALRWPSRTTSFSLWLSLTLGALGVLAKALKLFVAK</sequence>
<feature type="transmembrane region" description="Helical" evidence="1">
    <location>
        <begin position="82"/>
        <end position="103"/>
    </location>
</feature>
<name>A0A290Q895_9BACT</name>
<evidence type="ECO:0000313" key="3">
    <source>
        <dbReference type="Proteomes" id="UP000217265"/>
    </source>
</evidence>
<dbReference type="Proteomes" id="UP000217265">
    <property type="component" value="Chromosome"/>
</dbReference>
<keyword evidence="1" id="KW-0472">Membrane</keyword>
<feature type="transmembrane region" description="Helical" evidence="1">
    <location>
        <begin position="143"/>
        <end position="165"/>
    </location>
</feature>
<dbReference type="RefSeq" id="WP_096056500.1">
    <property type="nucleotide sequence ID" value="NZ_CP023344.1"/>
</dbReference>
<feature type="transmembrane region" description="Helical" evidence="1">
    <location>
        <begin position="48"/>
        <end position="70"/>
    </location>
</feature>
<proteinExistence type="predicted"/>
<organism evidence="2 3">
    <name type="scientific">Nibricoccus aquaticus</name>
    <dbReference type="NCBI Taxonomy" id="2576891"/>
    <lineage>
        <taxon>Bacteria</taxon>
        <taxon>Pseudomonadati</taxon>
        <taxon>Verrucomicrobiota</taxon>
        <taxon>Opitutia</taxon>
        <taxon>Opitutales</taxon>
        <taxon>Opitutaceae</taxon>
        <taxon>Nibricoccus</taxon>
    </lineage>
</organism>
<keyword evidence="1" id="KW-0812">Transmembrane</keyword>
<keyword evidence="3" id="KW-1185">Reference proteome</keyword>
<gene>
    <name evidence="2" type="ORF">CMV30_13325</name>
</gene>
<reference evidence="2 3" key="1">
    <citation type="submission" date="2017-09" db="EMBL/GenBank/DDBJ databases">
        <title>Complete genome sequence of Verrucomicrobial strain HZ-65, isolated from freshwater.</title>
        <authorList>
            <person name="Choi A."/>
        </authorList>
    </citation>
    <scope>NUCLEOTIDE SEQUENCE [LARGE SCALE GENOMIC DNA]</scope>
    <source>
        <strain evidence="2 3">HZ-65</strain>
    </source>
</reference>